<gene>
    <name evidence="3" type="ORF">FWK35_00002777</name>
</gene>
<dbReference type="InterPro" id="IPR011992">
    <property type="entry name" value="EF-hand-dom_pair"/>
</dbReference>
<accession>A0A6G0ZDF2</accession>
<dbReference type="GO" id="GO:0005509">
    <property type="term" value="F:calcium ion binding"/>
    <property type="evidence" value="ECO:0007669"/>
    <property type="project" value="InterPro"/>
</dbReference>
<feature type="domain" description="EF-hand" evidence="2">
    <location>
        <begin position="51"/>
        <end position="86"/>
    </location>
</feature>
<dbReference type="Proteomes" id="UP000478052">
    <property type="component" value="Unassembled WGS sequence"/>
</dbReference>
<comment type="caution">
    <text evidence="3">The sequence shown here is derived from an EMBL/GenBank/DDBJ whole genome shotgun (WGS) entry which is preliminary data.</text>
</comment>
<dbReference type="EMBL" id="VUJU01000665">
    <property type="protein sequence ID" value="KAF0768991.1"/>
    <property type="molecule type" value="Genomic_DNA"/>
</dbReference>
<reference evidence="3 4" key="1">
    <citation type="submission" date="2019-08" db="EMBL/GenBank/DDBJ databases">
        <title>Whole genome of Aphis craccivora.</title>
        <authorList>
            <person name="Voronova N.V."/>
            <person name="Shulinski R.S."/>
            <person name="Bandarenka Y.V."/>
            <person name="Zhorov D.G."/>
            <person name="Warner D."/>
        </authorList>
    </citation>
    <scope>NUCLEOTIDE SEQUENCE [LARGE SCALE GENOMIC DNA]</scope>
    <source>
        <strain evidence="3">180601</strain>
        <tissue evidence="3">Whole Body</tissue>
    </source>
</reference>
<dbReference type="SUPFAM" id="SSF47473">
    <property type="entry name" value="EF-hand"/>
    <property type="match status" value="1"/>
</dbReference>
<dbReference type="InterPro" id="IPR050403">
    <property type="entry name" value="Myosin_RLC"/>
</dbReference>
<proteinExistence type="predicted"/>
<sequence length="207" mass="23793">MPIQIVDYPSTAASEATPLLSTTRRPRHSTFQSPKIRALCELSALSMFDDVQIQDFRRAFNLVDQNNDGFIDKNYLYDMLISLGIKPNADHLVDMVNDVSVPINFQMFLTLFSKRLRGTDPEDVIKNAFSCLDENNEGCIDVDRLRELLVTMGDRFTDEDSEQSVTDYINMCTRFRLVFSSKGILGAYKKMSEEVKAVRTRRRSRNR</sequence>
<dbReference type="FunFam" id="1.10.238.10:FF:000001">
    <property type="entry name" value="Calmodulin 1"/>
    <property type="match status" value="1"/>
</dbReference>
<dbReference type="InterPro" id="IPR002048">
    <property type="entry name" value="EF_hand_dom"/>
</dbReference>
<dbReference type="PANTHER" id="PTHR23049">
    <property type="entry name" value="MYOSIN REGULATORY LIGHT CHAIN 2"/>
    <property type="match status" value="1"/>
</dbReference>
<dbReference type="SMART" id="SM00054">
    <property type="entry name" value="EFh"/>
    <property type="match status" value="2"/>
</dbReference>
<evidence type="ECO:0000313" key="4">
    <source>
        <dbReference type="Proteomes" id="UP000478052"/>
    </source>
</evidence>
<dbReference type="AlphaFoldDB" id="A0A6G0ZDF2"/>
<keyword evidence="4" id="KW-1185">Reference proteome</keyword>
<dbReference type="PROSITE" id="PS50222">
    <property type="entry name" value="EF_HAND_2"/>
    <property type="match status" value="2"/>
</dbReference>
<keyword evidence="1" id="KW-0677">Repeat</keyword>
<name>A0A6G0ZDF2_APHCR</name>
<protein>
    <submittedName>
        <fullName evidence="3">Myosin regulatory light chain sqh-like</fullName>
    </submittedName>
</protein>
<dbReference type="Gene3D" id="1.10.238.10">
    <property type="entry name" value="EF-hand"/>
    <property type="match status" value="2"/>
</dbReference>
<feature type="domain" description="EF-hand" evidence="2">
    <location>
        <begin position="120"/>
        <end position="155"/>
    </location>
</feature>
<organism evidence="3 4">
    <name type="scientific">Aphis craccivora</name>
    <name type="common">Cowpea aphid</name>
    <dbReference type="NCBI Taxonomy" id="307492"/>
    <lineage>
        <taxon>Eukaryota</taxon>
        <taxon>Metazoa</taxon>
        <taxon>Ecdysozoa</taxon>
        <taxon>Arthropoda</taxon>
        <taxon>Hexapoda</taxon>
        <taxon>Insecta</taxon>
        <taxon>Pterygota</taxon>
        <taxon>Neoptera</taxon>
        <taxon>Paraneoptera</taxon>
        <taxon>Hemiptera</taxon>
        <taxon>Sternorrhyncha</taxon>
        <taxon>Aphidomorpha</taxon>
        <taxon>Aphidoidea</taxon>
        <taxon>Aphididae</taxon>
        <taxon>Aphidini</taxon>
        <taxon>Aphis</taxon>
        <taxon>Aphis</taxon>
    </lineage>
</organism>
<evidence type="ECO:0000256" key="1">
    <source>
        <dbReference type="ARBA" id="ARBA00022737"/>
    </source>
</evidence>
<evidence type="ECO:0000313" key="3">
    <source>
        <dbReference type="EMBL" id="KAF0768991.1"/>
    </source>
</evidence>
<dbReference type="OrthoDB" id="429467at2759"/>
<evidence type="ECO:0000259" key="2">
    <source>
        <dbReference type="PROSITE" id="PS50222"/>
    </source>
</evidence>
<dbReference type="Pfam" id="PF13405">
    <property type="entry name" value="EF-hand_6"/>
    <property type="match status" value="1"/>
</dbReference>